<evidence type="ECO:0008006" key="3">
    <source>
        <dbReference type="Google" id="ProtNLM"/>
    </source>
</evidence>
<dbReference type="Proteomes" id="UP000635828">
    <property type="component" value="Unassembled WGS sequence"/>
</dbReference>
<gene>
    <name evidence="1" type="ORF">H8S22_12935</name>
</gene>
<organism evidence="1 2">
    <name type="scientific">Anaerostipes hominis</name>
    <name type="common">ex Liu et al. 2021</name>
    <dbReference type="NCBI Taxonomy" id="2763018"/>
    <lineage>
        <taxon>Bacteria</taxon>
        <taxon>Bacillati</taxon>
        <taxon>Bacillota</taxon>
        <taxon>Clostridia</taxon>
        <taxon>Lachnospirales</taxon>
        <taxon>Lachnospiraceae</taxon>
        <taxon>Anaerostipes</taxon>
    </lineage>
</organism>
<evidence type="ECO:0000313" key="2">
    <source>
        <dbReference type="Proteomes" id="UP000635828"/>
    </source>
</evidence>
<protein>
    <recommendedName>
        <fullName evidence="3">YopX protein domain-containing protein</fullName>
    </recommendedName>
</protein>
<sequence length="167" mass="19773">MTIYELTFYYWDENPENDDETFIAVYSSYELAQKGLEKFAEQPRFKGKREALFISEHELNVENSFWAEGFFIDDVSNYYIDLGDGFTLEKFEDHVIKIILNDKTGNQQELFTGTIHFYQLMEQCILLKNKITGWMYCINKEHKRVEQKTKSIGHQSKGLKIIQEALK</sequence>
<accession>A0ABR7FTC8</accession>
<evidence type="ECO:0000313" key="1">
    <source>
        <dbReference type="EMBL" id="MBC5678465.1"/>
    </source>
</evidence>
<dbReference type="EMBL" id="JACOOS010000016">
    <property type="protein sequence ID" value="MBC5678465.1"/>
    <property type="molecule type" value="Genomic_DNA"/>
</dbReference>
<reference evidence="1 2" key="1">
    <citation type="submission" date="2020-08" db="EMBL/GenBank/DDBJ databases">
        <title>Genome public.</title>
        <authorList>
            <person name="Liu C."/>
            <person name="Sun Q."/>
        </authorList>
    </citation>
    <scope>NUCLEOTIDE SEQUENCE [LARGE SCALE GENOMIC DNA]</scope>
    <source>
        <strain evidence="1 2">NSJ-7</strain>
    </source>
</reference>
<proteinExistence type="predicted"/>
<name>A0ABR7FTC8_9FIRM</name>
<keyword evidence="2" id="KW-1185">Reference proteome</keyword>
<dbReference type="RefSeq" id="WP_024728685.1">
    <property type="nucleotide sequence ID" value="NZ_JACOOS010000016.1"/>
</dbReference>
<comment type="caution">
    <text evidence="1">The sequence shown here is derived from an EMBL/GenBank/DDBJ whole genome shotgun (WGS) entry which is preliminary data.</text>
</comment>